<keyword evidence="1" id="KW-0812">Transmembrane</keyword>
<evidence type="ECO:0000313" key="2">
    <source>
        <dbReference type="EMBL" id="MBX63138.1"/>
    </source>
</evidence>
<feature type="transmembrane region" description="Helical" evidence="1">
    <location>
        <begin position="6"/>
        <end position="26"/>
    </location>
</feature>
<name>A0A2P2Q829_RHIMU</name>
<protein>
    <submittedName>
        <fullName evidence="2">Uncharacterized protein</fullName>
    </submittedName>
</protein>
<keyword evidence="1" id="KW-0472">Membrane</keyword>
<dbReference type="EMBL" id="GGEC01082654">
    <property type="protein sequence ID" value="MBX63138.1"/>
    <property type="molecule type" value="Transcribed_RNA"/>
</dbReference>
<reference evidence="2" key="1">
    <citation type="submission" date="2018-02" db="EMBL/GenBank/DDBJ databases">
        <title>Rhizophora mucronata_Transcriptome.</title>
        <authorList>
            <person name="Meera S.P."/>
            <person name="Sreeshan A."/>
            <person name="Augustine A."/>
        </authorList>
    </citation>
    <scope>NUCLEOTIDE SEQUENCE</scope>
    <source>
        <tissue evidence="2">Leaf</tissue>
    </source>
</reference>
<accession>A0A2P2Q829</accession>
<dbReference type="AlphaFoldDB" id="A0A2P2Q829"/>
<proteinExistence type="predicted"/>
<organism evidence="2">
    <name type="scientific">Rhizophora mucronata</name>
    <name type="common">Asiatic mangrove</name>
    <dbReference type="NCBI Taxonomy" id="61149"/>
    <lineage>
        <taxon>Eukaryota</taxon>
        <taxon>Viridiplantae</taxon>
        <taxon>Streptophyta</taxon>
        <taxon>Embryophyta</taxon>
        <taxon>Tracheophyta</taxon>
        <taxon>Spermatophyta</taxon>
        <taxon>Magnoliopsida</taxon>
        <taxon>eudicotyledons</taxon>
        <taxon>Gunneridae</taxon>
        <taxon>Pentapetalae</taxon>
        <taxon>rosids</taxon>
        <taxon>fabids</taxon>
        <taxon>Malpighiales</taxon>
        <taxon>Rhizophoraceae</taxon>
        <taxon>Rhizophora</taxon>
    </lineage>
</organism>
<keyword evidence="1" id="KW-1133">Transmembrane helix</keyword>
<evidence type="ECO:0000256" key="1">
    <source>
        <dbReference type="SAM" id="Phobius"/>
    </source>
</evidence>
<sequence>MALGAQTIAFIITLNFVSSYICLLMWEFFWMEKMLKTLNQNG</sequence>